<gene>
    <name evidence="2" type="ORF">I8J34_16730</name>
</gene>
<evidence type="ECO:0000313" key="2">
    <source>
        <dbReference type="EMBL" id="MBT0962829.1"/>
    </source>
</evidence>
<dbReference type="EMBL" id="JAEKFT010000021">
    <property type="protein sequence ID" value="MBT0962829.1"/>
    <property type="molecule type" value="Genomic_DNA"/>
</dbReference>
<accession>A0A944H931</accession>
<feature type="domain" description="Tlde1" evidence="1">
    <location>
        <begin position="36"/>
        <end position="118"/>
    </location>
</feature>
<dbReference type="Pfam" id="PF10908">
    <property type="entry name" value="Tlde1_dom"/>
    <property type="match status" value="1"/>
</dbReference>
<dbReference type="AlphaFoldDB" id="A0A944H931"/>
<reference evidence="3" key="1">
    <citation type="journal article" date="2022" name="ISME J.">
        <title>Genetic and phylogenetic analysis of dissimilatory iodate-reducing bacteria identifies potential niches across the world's oceans.</title>
        <authorList>
            <person name="Reyes-Umana V."/>
            <person name="Henning Z."/>
            <person name="Lee K."/>
            <person name="Barnum T.P."/>
            <person name="Coates J.D."/>
        </authorList>
    </citation>
    <scope>NUCLEOTIDE SEQUENCE [LARGE SCALE GENOMIC DNA]</scope>
    <source>
        <strain evidence="3">IR12</strain>
    </source>
</reference>
<dbReference type="RefSeq" id="WP_214362781.1">
    <property type="nucleotide sequence ID" value="NZ_JAEKFT010000021.1"/>
</dbReference>
<protein>
    <submittedName>
        <fullName evidence="2">DUF2778 domain-containing protein</fullName>
    </submittedName>
</protein>
<dbReference type="InterPro" id="IPR021225">
    <property type="entry name" value="Tlde1_dom"/>
</dbReference>
<proteinExistence type="predicted"/>
<evidence type="ECO:0000259" key="1">
    <source>
        <dbReference type="Pfam" id="PF10908"/>
    </source>
</evidence>
<keyword evidence="3" id="KW-1185">Reference proteome</keyword>
<dbReference type="Proteomes" id="UP000694660">
    <property type="component" value="Unassembled WGS sequence"/>
</dbReference>
<organism evidence="2 3">
    <name type="scientific">Denitromonas iodatirespirans</name>
    <dbReference type="NCBI Taxonomy" id="2795389"/>
    <lineage>
        <taxon>Bacteria</taxon>
        <taxon>Pseudomonadati</taxon>
        <taxon>Pseudomonadota</taxon>
        <taxon>Betaproteobacteria</taxon>
        <taxon>Rhodocyclales</taxon>
        <taxon>Zoogloeaceae</taxon>
        <taxon>Denitromonas</taxon>
    </lineage>
</organism>
<evidence type="ECO:0000313" key="3">
    <source>
        <dbReference type="Proteomes" id="UP000694660"/>
    </source>
</evidence>
<sequence>MLNKRFPKQTTIMTWASDQSSGMLSHNGAAVPGGVGYAGKGAHKNRPASQHLSSLGPIPRGAWTIGGYTNSKGPLTITLTPKPGTATFGRSAFRIHGDSIRHPGTASEGCIILPYTVRAMIVTSGDHDLEVVE</sequence>
<name>A0A944H931_DENI1</name>
<comment type="caution">
    <text evidence="2">The sequence shown here is derived from an EMBL/GenBank/DDBJ whole genome shotgun (WGS) entry which is preliminary data.</text>
</comment>